<evidence type="ECO:0000256" key="2">
    <source>
        <dbReference type="ARBA" id="ARBA00009457"/>
    </source>
</evidence>
<feature type="transmembrane region" description="Helical" evidence="7">
    <location>
        <begin position="639"/>
        <end position="660"/>
    </location>
</feature>
<dbReference type="AlphaFoldDB" id="A0A1Q9CL22"/>
<dbReference type="EMBL" id="LSRX01001103">
    <property type="protein sequence ID" value="OLP83624.1"/>
    <property type="molecule type" value="Genomic_DNA"/>
</dbReference>
<dbReference type="PANTHER" id="PTHR10926">
    <property type="entry name" value="CELL CYCLE CONTROL PROTEIN 50"/>
    <property type="match status" value="1"/>
</dbReference>
<comment type="subcellular location">
    <subcellularLocation>
        <location evidence="1">Membrane</location>
        <topology evidence="1">Multi-pass membrane protein</topology>
    </subcellularLocation>
</comment>
<keyword evidence="3 7" id="KW-0812">Transmembrane</keyword>
<evidence type="ECO:0000256" key="7">
    <source>
        <dbReference type="SAM" id="Phobius"/>
    </source>
</evidence>
<dbReference type="OrthoDB" id="340608at2759"/>
<reference evidence="8 9" key="1">
    <citation type="submission" date="2016-02" db="EMBL/GenBank/DDBJ databases">
        <title>Genome analysis of coral dinoflagellate symbionts highlights evolutionary adaptations to a symbiotic lifestyle.</title>
        <authorList>
            <person name="Aranda M."/>
            <person name="Li Y."/>
            <person name="Liew Y.J."/>
            <person name="Baumgarten S."/>
            <person name="Simakov O."/>
            <person name="Wilson M."/>
            <person name="Piel J."/>
            <person name="Ashoor H."/>
            <person name="Bougouffa S."/>
            <person name="Bajic V.B."/>
            <person name="Ryu T."/>
            <person name="Ravasi T."/>
            <person name="Bayer T."/>
            <person name="Micklem G."/>
            <person name="Kim H."/>
            <person name="Bhak J."/>
            <person name="Lajeunesse T.C."/>
            <person name="Voolstra C.R."/>
        </authorList>
    </citation>
    <scope>NUCLEOTIDE SEQUENCE [LARGE SCALE GENOMIC DNA]</scope>
    <source>
        <strain evidence="8 9">CCMP2467</strain>
    </source>
</reference>
<accession>A0A1Q9CL22</accession>
<dbReference type="GO" id="GO:0005794">
    <property type="term" value="C:Golgi apparatus"/>
    <property type="evidence" value="ECO:0007669"/>
    <property type="project" value="TreeGrafter"/>
</dbReference>
<evidence type="ECO:0000256" key="1">
    <source>
        <dbReference type="ARBA" id="ARBA00004141"/>
    </source>
</evidence>
<evidence type="ECO:0000313" key="8">
    <source>
        <dbReference type="EMBL" id="OLP83624.1"/>
    </source>
</evidence>
<proteinExistence type="inferred from homology"/>
<dbReference type="PANTHER" id="PTHR10926:SF0">
    <property type="entry name" value="CDC50, ISOFORM A"/>
    <property type="match status" value="1"/>
</dbReference>
<feature type="region of interest" description="Disordered" evidence="6">
    <location>
        <begin position="24"/>
        <end position="44"/>
    </location>
</feature>
<keyword evidence="9" id="KW-1185">Reference proteome</keyword>
<comment type="similarity">
    <text evidence="2">Belongs to the CDC50/LEM3 family.</text>
</comment>
<evidence type="ECO:0000256" key="3">
    <source>
        <dbReference type="ARBA" id="ARBA00022692"/>
    </source>
</evidence>
<dbReference type="GO" id="GO:0005783">
    <property type="term" value="C:endoplasmic reticulum"/>
    <property type="evidence" value="ECO:0007669"/>
    <property type="project" value="TreeGrafter"/>
</dbReference>
<feature type="transmembrane region" description="Helical" evidence="7">
    <location>
        <begin position="314"/>
        <end position="335"/>
    </location>
</feature>
<feature type="compositionally biased region" description="Low complexity" evidence="6">
    <location>
        <begin position="28"/>
        <end position="40"/>
    </location>
</feature>
<feature type="region of interest" description="Disordered" evidence="6">
    <location>
        <begin position="155"/>
        <end position="177"/>
    </location>
</feature>
<protein>
    <submittedName>
        <fullName evidence="8">Cell cycle control protein 50A</fullName>
    </submittedName>
</protein>
<dbReference type="GO" id="GO:0005886">
    <property type="term" value="C:plasma membrane"/>
    <property type="evidence" value="ECO:0007669"/>
    <property type="project" value="TreeGrafter"/>
</dbReference>
<gene>
    <name evidence="8" type="primary">TMEM30A</name>
    <name evidence="8" type="ORF">AK812_SmicGene35591</name>
</gene>
<keyword evidence="5 7" id="KW-0472">Membrane</keyword>
<evidence type="ECO:0000256" key="6">
    <source>
        <dbReference type="SAM" id="MobiDB-lite"/>
    </source>
</evidence>
<sequence length="675" mass="74958">MTKRSVASESNKLHFQVQVPDSFGTLGSTSSRPSSSTTTPNRVPMSLNITLTSEDNVDMLKRSISAHVHEYTGIWRPPSTFQLVQNQRHIKFWEPLTNFAVNEPIQVIITQLAIRSPSEIFLANSVVGIFILLFLLVFLMPSSAKAKRRQERALANARGSVPSAPKARPVKVKGRRSEMSGTLLSSCDDDGLMDTTTLTISVLPETAETRGTAPLEGKCITATQSLAVVLSETSSTVPRVTRVRVAHTLPRAHLDFGPVRARSNGGAVWVLRLMAAQDGERKGCCCCGLRGSQRKRRWLQRRLRSYQPVPSPGVVLTIYIVAGCCFLVLGVVLHFTNQAVVELYHDYTDDPPDSNGVVSFELEVDADMKAPIWVYYQLSGFHQNHRMYVENRDDAQLMDPNEASKGAPPQACVPRAETDGRTNYPCGLIAWTVFNDSFVLAEKTATSELRLEVDSSARSIAWAGDVERFSNLDPEAPSQRRAGVQNQHALNMWMLGSFPPVECFQVHLGPDKPFVPIEVATRTDFADGSPREVPDCQGYMTGAATCNFVRNNETFSCAGDDYEVRQVQDWGIASGHFLVWMRTSALPKFRKAWGKVDRDIKAGTRLKVYVVHRFPVREYYGRKAIIVTTSSVVGGRNPFLGVAYLVVGVACFLFAPFYFINSVRQGRSTWEVRPE</sequence>
<keyword evidence="4 7" id="KW-1133">Transmembrane helix</keyword>
<dbReference type="Proteomes" id="UP000186817">
    <property type="component" value="Unassembled WGS sequence"/>
</dbReference>
<comment type="caution">
    <text evidence="8">The sequence shown here is derived from an EMBL/GenBank/DDBJ whole genome shotgun (WGS) entry which is preliminary data.</text>
</comment>
<name>A0A1Q9CL22_SYMMI</name>
<evidence type="ECO:0000256" key="4">
    <source>
        <dbReference type="ARBA" id="ARBA00022989"/>
    </source>
</evidence>
<evidence type="ECO:0000313" key="9">
    <source>
        <dbReference type="Proteomes" id="UP000186817"/>
    </source>
</evidence>
<feature type="transmembrane region" description="Helical" evidence="7">
    <location>
        <begin position="120"/>
        <end position="140"/>
    </location>
</feature>
<organism evidence="8 9">
    <name type="scientific">Symbiodinium microadriaticum</name>
    <name type="common">Dinoflagellate</name>
    <name type="synonym">Zooxanthella microadriatica</name>
    <dbReference type="NCBI Taxonomy" id="2951"/>
    <lineage>
        <taxon>Eukaryota</taxon>
        <taxon>Sar</taxon>
        <taxon>Alveolata</taxon>
        <taxon>Dinophyceae</taxon>
        <taxon>Suessiales</taxon>
        <taxon>Symbiodiniaceae</taxon>
        <taxon>Symbiodinium</taxon>
    </lineage>
</organism>
<dbReference type="Pfam" id="PF03381">
    <property type="entry name" value="CDC50"/>
    <property type="match status" value="1"/>
</dbReference>
<dbReference type="InterPro" id="IPR005045">
    <property type="entry name" value="CDC50/LEM3_fam"/>
</dbReference>
<evidence type="ECO:0000256" key="5">
    <source>
        <dbReference type="ARBA" id="ARBA00023136"/>
    </source>
</evidence>